<dbReference type="Pfam" id="PF12796">
    <property type="entry name" value="Ank_2"/>
    <property type="match status" value="1"/>
</dbReference>
<dbReference type="Proteomes" id="UP000006671">
    <property type="component" value="Unassembled WGS sequence"/>
</dbReference>
<feature type="region of interest" description="Disordered" evidence="4">
    <location>
        <begin position="1"/>
        <end position="49"/>
    </location>
</feature>
<dbReference type="RefSeq" id="XP_002682841.1">
    <property type="nucleotide sequence ID" value="XM_002682795.1"/>
</dbReference>
<dbReference type="STRING" id="5762.D2UZ58"/>
<dbReference type="PROSITE" id="PS50088">
    <property type="entry name" value="ANK_REPEAT"/>
    <property type="match status" value="2"/>
</dbReference>
<dbReference type="SMART" id="SM00248">
    <property type="entry name" value="ANK"/>
    <property type="match status" value="2"/>
</dbReference>
<dbReference type="EMBL" id="GG738846">
    <property type="protein sequence ID" value="EFC50097.1"/>
    <property type="molecule type" value="Genomic_DNA"/>
</dbReference>
<dbReference type="InterPro" id="IPR036770">
    <property type="entry name" value="Ankyrin_rpt-contain_sf"/>
</dbReference>
<evidence type="ECO:0000313" key="5">
    <source>
        <dbReference type="EMBL" id="EFC50097.1"/>
    </source>
</evidence>
<dbReference type="GeneID" id="8852721"/>
<feature type="repeat" description="ANK" evidence="3">
    <location>
        <begin position="139"/>
        <end position="171"/>
    </location>
</feature>
<evidence type="ECO:0000256" key="4">
    <source>
        <dbReference type="SAM" id="MobiDB-lite"/>
    </source>
</evidence>
<keyword evidence="2 3" id="KW-0040">ANK repeat</keyword>
<dbReference type="AlphaFoldDB" id="D2UZ58"/>
<dbReference type="KEGG" id="ngr:NAEGRDRAFT_45400"/>
<evidence type="ECO:0000313" key="6">
    <source>
        <dbReference type="Proteomes" id="UP000006671"/>
    </source>
</evidence>
<dbReference type="PANTHER" id="PTHR24171">
    <property type="entry name" value="ANKYRIN REPEAT DOMAIN-CONTAINING PROTEIN 39-RELATED"/>
    <property type="match status" value="1"/>
</dbReference>
<dbReference type="PROSITE" id="PS50297">
    <property type="entry name" value="ANK_REP_REGION"/>
    <property type="match status" value="1"/>
</dbReference>
<keyword evidence="6" id="KW-1185">Reference proteome</keyword>
<dbReference type="InParanoid" id="D2UZ58"/>
<name>D2UZ58_NAEGR</name>
<sequence>MMMVQEIVENSSHDDSTEDDDDSNNNNNNRSSISSGFNVNNVNSSSANNVKRKISTSGIKFPDWDPDVKEKKVKKFVNACSDGNLVQALKLFREGVDINAKDRYDEAALYNAANEGHYYIVKFLVRNGANIDEPNSGSLKQTALWIASYNGKFRVVRRLLKMGANKNVRCSPFIDNTSPEEISKEQGFLQISEYIRQFDYPNYIRIKNNKKVREFFSS</sequence>
<dbReference type="PANTHER" id="PTHR24171:SF9">
    <property type="entry name" value="ANKYRIN REPEAT DOMAIN-CONTAINING PROTEIN 39"/>
    <property type="match status" value="1"/>
</dbReference>
<evidence type="ECO:0000256" key="2">
    <source>
        <dbReference type="ARBA" id="ARBA00023043"/>
    </source>
</evidence>
<feature type="repeat" description="ANK" evidence="3">
    <location>
        <begin position="104"/>
        <end position="136"/>
    </location>
</feature>
<dbReference type="Gene3D" id="1.25.40.20">
    <property type="entry name" value="Ankyrin repeat-containing domain"/>
    <property type="match status" value="1"/>
</dbReference>
<proteinExistence type="predicted"/>
<reference evidence="5 6" key="1">
    <citation type="journal article" date="2010" name="Cell">
        <title>The genome of Naegleria gruberi illuminates early eukaryotic versatility.</title>
        <authorList>
            <person name="Fritz-Laylin L.K."/>
            <person name="Prochnik S.E."/>
            <person name="Ginger M.L."/>
            <person name="Dacks J.B."/>
            <person name="Carpenter M.L."/>
            <person name="Field M.C."/>
            <person name="Kuo A."/>
            <person name="Paredez A."/>
            <person name="Chapman J."/>
            <person name="Pham J."/>
            <person name="Shu S."/>
            <person name="Neupane R."/>
            <person name="Cipriano M."/>
            <person name="Mancuso J."/>
            <person name="Tu H."/>
            <person name="Salamov A."/>
            <person name="Lindquist E."/>
            <person name="Shapiro H."/>
            <person name="Lucas S."/>
            <person name="Grigoriev I.V."/>
            <person name="Cande W.Z."/>
            <person name="Fulton C."/>
            <person name="Rokhsar D.S."/>
            <person name="Dawson S.C."/>
        </authorList>
    </citation>
    <scope>NUCLEOTIDE SEQUENCE [LARGE SCALE GENOMIC DNA]</scope>
    <source>
        <strain evidence="5 6">NEG-M</strain>
    </source>
</reference>
<dbReference type="InterPro" id="IPR002110">
    <property type="entry name" value="Ankyrin_rpt"/>
</dbReference>
<dbReference type="SUPFAM" id="SSF48403">
    <property type="entry name" value="Ankyrin repeat"/>
    <property type="match status" value="1"/>
</dbReference>
<dbReference type="VEuPathDB" id="AmoebaDB:NAEGRDRAFT_45400"/>
<keyword evidence="1" id="KW-0677">Repeat</keyword>
<dbReference type="eggNOG" id="KOG4177">
    <property type="taxonomic scope" value="Eukaryota"/>
</dbReference>
<protein>
    <submittedName>
        <fullName evidence="5">Predicted protein</fullName>
    </submittedName>
</protein>
<gene>
    <name evidence="5" type="ORF">NAEGRDRAFT_45400</name>
</gene>
<organism evidence="6">
    <name type="scientific">Naegleria gruberi</name>
    <name type="common">Amoeba</name>
    <dbReference type="NCBI Taxonomy" id="5762"/>
    <lineage>
        <taxon>Eukaryota</taxon>
        <taxon>Discoba</taxon>
        <taxon>Heterolobosea</taxon>
        <taxon>Tetramitia</taxon>
        <taxon>Eutetramitia</taxon>
        <taxon>Vahlkampfiidae</taxon>
        <taxon>Naegleria</taxon>
    </lineage>
</organism>
<dbReference type="OrthoDB" id="539213at2759"/>
<accession>D2UZ58</accession>
<evidence type="ECO:0000256" key="1">
    <source>
        <dbReference type="ARBA" id="ARBA00022737"/>
    </source>
</evidence>
<evidence type="ECO:0000256" key="3">
    <source>
        <dbReference type="PROSITE-ProRule" id="PRU00023"/>
    </source>
</evidence>
<feature type="compositionally biased region" description="Low complexity" evidence="4">
    <location>
        <begin position="24"/>
        <end position="49"/>
    </location>
</feature>